<keyword evidence="2" id="KW-1185">Reference proteome</keyword>
<gene>
    <name evidence="1" type="ORF">H6G72_21895</name>
</gene>
<name>A0ABR8EHV1_9CYAN</name>
<organism evidence="1 2">
    <name type="scientific">Planktothricoides raciborskii FACHB-1370</name>
    <dbReference type="NCBI Taxonomy" id="2949576"/>
    <lineage>
        <taxon>Bacteria</taxon>
        <taxon>Bacillati</taxon>
        <taxon>Cyanobacteriota</taxon>
        <taxon>Cyanophyceae</taxon>
        <taxon>Oscillatoriophycideae</taxon>
        <taxon>Oscillatoriales</taxon>
        <taxon>Oscillatoriaceae</taxon>
        <taxon>Planktothricoides</taxon>
    </lineage>
</organism>
<dbReference type="Proteomes" id="UP000641954">
    <property type="component" value="Unassembled WGS sequence"/>
</dbReference>
<accession>A0ABR8EHV1</accession>
<evidence type="ECO:0000313" key="1">
    <source>
        <dbReference type="EMBL" id="MBD2546446.1"/>
    </source>
</evidence>
<evidence type="ECO:0000313" key="2">
    <source>
        <dbReference type="Proteomes" id="UP000641954"/>
    </source>
</evidence>
<dbReference type="EMBL" id="JACJSK010000038">
    <property type="protein sequence ID" value="MBD2546446.1"/>
    <property type="molecule type" value="Genomic_DNA"/>
</dbReference>
<comment type="caution">
    <text evidence="1">The sequence shown here is derived from an EMBL/GenBank/DDBJ whole genome shotgun (WGS) entry which is preliminary data.</text>
</comment>
<reference evidence="1 2" key="1">
    <citation type="journal article" date="2020" name="ISME J.">
        <title>Comparative genomics reveals insights into cyanobacterial evolution and habitat adaptation.</title>
        <authorList>
            <person name="Chen M.Y."/>
            <person name="Teng W.K."/>
            <person name="Zhao L."/>
            <person name="Hu C.X."/>
            <person name="Zhou Y.K."/>
            <person name="Han B.P."/>
            <person name="Song L.R."/>
            <person name="Shu W.S."/>
        </authorList>
    </citation>
    <scope>NUCLEOTIDE SEQUENCE [LARGE SCALE GENOMIC DNA]</scope>
    <source>
        <strain evidence="1 2">FACHB-1370</strain>
    </source>
</reference>
<protein>
    <submittedName>
        <fullName evidence="1">Uncharacterized protein</fullName>
    </submittedName>
</protein>
<sequence>MTGFTLIFSASNFCGHASPLQILCGLLADKSAVNCRRNPVSELGKMI</sequence>
<proteinExistence type="predicted"/>
<dbReference type="RefSeq" id="WP_190879833.1">
    <property type="nucleotide sequence ID" value="NZ_JACJSK010000038.1"/>
</dbReference>